<feature type="repeat" description="PPR" evidence="2">
    <location>
        <begin position="168"/>
        <end position="202"/>
    </location>
</feature>
<organism evidence="3 4">
    <name type="scientific">Cannabis sativa</name>
    <name type="common">Hemp</name>
    <name type="synonym">Marijuana</name>
    <dbReference type="NCBI Taxonomy" id="3483"/>
    <lineage>
        <taxon>Eukaryota</taxon>
        <taxon>Viridiplantae</taxon>
        <taxon>Streptophyta</taxon>
        <taxon>Embryophyta</taxon>
        <taxon>Tracheophyta</taxon>
        <taxon>Spermatophyta</taxon>
        <taxon>Magnoliopsida</taxon>
        <taxon>eudicotyledons</taxon>
        <taxon>Gunneridae</taxon>
        <taxon>Pentapetalae</taxon>
        <taxon>rosids</taxon>
        <taxon>fabids</taxon>
        <taxon>Rosales</taxon>
        <taxon>Cannabaceae</taxon>
        <taxon>Cannabis</taxon>
    </lineage>
</organism>
<protein>
    <recommendedName>
        <fullName evidence="5">Pentatricopeptide repeat-containing protein</fullName>
    </recommendedName>
</protein>
<dbReference type="Pfam" id="PF13041">
    <property type="entry name" value="PPR_2"/>
    <property type="match status" value="4"/>
</dbReference>
<feature type="repeat" description="PPR" evidence="2">
    <location>
        <begin position="571"/>
        <end position="605"/>
    </location>
</feature>
<dbReference type="GO" id="GO:0009451">
    <property type="term" value="P:RNA modification"/>
    <property type="evidence" value="ECO:0007669"/>
    <property type="project" value="InterPro"/>
</dbReference>
<dbReference type="GO" id="GO:0003723">
    <property type="term" value="F:RNA binding"/>
    <property type="evidence" value="ECO:0007669"/>
    <property type="project" value="InterPro"/>
</dbReference>
<sequence length="1014" mass="113846">MFMVAKSSPNLFSVSPTQDHDCKTDLVRTSTASLPFKLSPRSYLPSLNSASSFPVIRSSASVAKVVSHDIIDYSAKMSYFCKVGNLKKAMELLCGSQKSELELKTYCDVLELCAEKKSLQDGRKVHSFICESGVPVDGHLGAKLVFMYVTCRDLREARRVFDIICSDRVFLWNLMINEYAKIRNHKESVNLFMMMQQLGVQANSHTLSCILKCFAALRNVKEGKRIHAYICKMGFVSHNTVMNSLIAFYFKNGNVESAQKVFDELLDRDVISWNSMISGYAANDMGEKGVEIFTQMICLGIDVDLATLVNVLVACADIGTSWLGRAIHGYAIKACFHREIMFCNTLLDMYSKCGDMSAAVQVFKKIGKKSVVSWTSMMAGYVREGLSDDAIEIFYEMQTNGISPDIFTVTSILHACACSGSLDDGKVIHNYIRENDMDSDLFVCNALMDMYAKCGSMEDAHMVFSHMPTKDIVSWNTMIGGYSKNCLPNEALELFSEMQHHLKPDSRTVACILPACASLAALDKGREIHCHIIRNGYFQDRIVANALVDMYVKSGLLVLGQLLFDMIPEKDLFSWTVMISGYGMHGFGTEAIAAFAEMRSSGIEPDAVSFISILYACSHSGLLDEGRKFFNIMRNECNIEPMLEHYACIVDLYSRTGNLSMAYKFIKTMPIKPDATIWGALLCGCRTYHDVKLAEKVAERVFELEPENTGYYVLLANIYAEAEKWEEVRKLRMKIGRKRLKKNPGCSWIEIRGKVNIFFSSGDSHPLAKQIESLLKMLRARMKEENYFPKLKYALINADDMEKEIALCGHSSHNLSPLTIFCYYFIGFYYLKGPFSCVFGAHIHIALPRLVLHLHDDDVGAQQALHNKRNCLLVGMKGLSVLLSLHCFNSDHRPLGTLFLENLRSNSIVLSSATARCTNLTGLMSMWQVFDAPWPVIQANAIYFFSRMLSFSDDEHILARHFMQMFGVLVGKMSRSSDTVVRATCSSAIGLLSKSTNSISWRADRVDSNRRGND</sequence>
<feature type="repeat" description="PPR" evidence="2">
    <location>
        <begin position="269"/>
        <end position="303"/>
    </location>
</feature>
<evidence type="ECO:0000313" key="4">
    <source>
        <dbReference type="Proteomes" id="UP000583929"/>
    </source>
</evidence>
<dbReference type="Proteomes" id="UP000583929">
    <property type="component" value="Unassembled WGS sequence"/>
</dbReference>
<dbReference type="FunFam" id="1.25.40.10:FF:000073">
    <property type="entry name" value="Pentatricopeptide repeat-containing protein chloroplastic"/>
    <property type="match status" value="1"/>
</dbReference>
<accession>A0A7J6I6Z6</accession>
<keyword evidence="4" id="KW-1185">Reference proteome</keyword>
<evidence type="ECO:0000256" key="1">
    <source>
        <dbReference type="ARBA" id="ARBA00022737"/>
    </source>
</evidence>
<dbReference type="InterPro" id="IPR002885">
    <property type="entry name" value="PPR_rpt"/>
</dbReference>
<evidence type="ECO:0000256" key="2">
    <source>
        <dbReference type="PROSITE-ProRule" id="PRU00708"/>
    </source>
</evidence>
<name>A0A7J6I6Z6_CANSA</name>
<reference evidence="3 4" key="1">
    <citation type="journal article" date="2020" name="bioRxiv">
        <title>Sequence and annotation of 42 cannabis genomes reveals extensive copy number variation in cannabinoid synthesis and pathogen resistance genes.</title>
        <authorList>
            <person name="Mckernan K.J."/>
            <person name="Helbert Y."/>
            <person name="Kane L.T."/>
            <person name="Ebling H."/>
            <person name="Zhang L."/>
            <person name="Liu B."/>
            <person name="Eaton Z."/>
            <person name="Mclaughlin S."/>
            <person name="Kingan S."/>
            <person name="Baybayan P."/>
            <person name="Concepcion G."/>
            <person name="Jordan M."/>
            <person name="Riva A."/>
            <person name="Barbazuk W."/>
            <person name="Harkins T."/>
        </authorList>
    </citation>
    <scope>NUCLEOTIDE SEQUENCE [LARGE SCALE GENOMIC DNA]</scope>
    <source>
        <strain evidence="4">cv. Jamaican Lion 4</strain>
        <tissue evidence="3">Leaf</tissue>
    </source>
</reference>
<dbReference type="FunFam" id="1.25.40.10:FF:000196">
    <property type="entry name" value="Pentatricopeptide repeat-containing protein At4g14850"/>
    <property type="match status" value="1"/>
</dbReference>
<feature type="repeat" description="PPR" evidence="2">
    <location>
        <begin position="440"/>
        <end position="470"/>
    </location>
</feature>
<keyword evidence="1" id="KW-0677">Repeat</keyword>
<dbReference type="Gene3D" id="1.25.40.10">
    <property type="entry name" value="Tetratricopeptide repeat domain"/>
    <property type="match status" value="6"/>
</dbReference>
<dbReference type="AlphaFoldDB" id="A0A7J6I6Z6"/>
<feature type="repeat" description="PPR" evidence="2">
    <location>
        <begin position="471"/>
        <end position="501"/>
    </location>
</feature>
<dbReference type="FunFam" id="1.25.40.10:FF:000436">
    <property type="entry name" value="Pentatricopeptide repeat-containing protein At5g39350 family"/>
    <property type="match status" value="1"/>
</dbReference>
<gene>
    <name evidence="3" type="ORF">G4B88_007979</name>
</gene>
<dbReference type="InterPro" id="IPR046848">
    <property type="entry name" value="E_motif"/>
</dbReference>
<evidence type="ECO:0000313" key="3">
    <source>
        <dbReference type="EMBL" id="KAF4403333.1"/>
    </source>
</evidence>
<dbReference type="Pfam" id="PF01535">
    <property type="entry name" value="PPR"/>
    <property type="match status" value="3"/>
</dbReference>
<dbReference type="PANTHER" id="PTHR47926">
    <property type="entry name" value="PENTATRICOPEPTIDE REPEAT-CONTAINING PROTEIN"/>
    <property type="match status" value="1"/>
</dbReference>
<dbReference type="PANTHER" id="PTHR47926:SF362">
    <property type="entry name" value="DYW DOMAIN-CONTAINING PROTEIN"/>
    <property type="match status" value="1"/>
</dbReference>
<proteinExistence type="predicted"/>
<evidence type="ECO:0008006" key="5">
    <source>
        <dbReference type="Google" id="ProtNLM"/>
    </source>
</evidence>
<dbReference type="EMBL" id="JAATIQ010000004">
    <property type="protein sequence ID" value="KAF4403333.1"/>
    <property type="molecule type" value="Genomic_DNA"/>
</dbReference>
<dbReference type="InterPro" id="IPR046960">
    <property type="entry name" value="PPR_At4g14850-like_plant"/>
</dbReference>
<dbReference type="NCBIfam" id="TIGR00756">
    <property type="entry name" value="PPR"/>
    <property type="match status" value="6"/>
</dbReference>
<dbReference type="FunFam" id="1.25.40.10:FF:000158">
    <property type="entry name" value="pentatricopeptide repeat-containing protein At2g33680"/>
    <property type="match status" value="1"/>
</dbReference>
<feature type="repeat" description="PPR" evidence="2">
    <location>
        <begin position="370"/>
        <end position="404"/>
    </location>
</feature>
<dbReference type="PROSITE" id="PS51375">
    <property type="entry name" value="PPR"/>
    <property type="match status" value="6"/>
</dbReference>
<comment type="caution">
    <text evidence="3">The sequence shown here is derived from an EMBL/GenBank/DDBJ whole genome shotgun (WGS) entry which is preliminary data.</text>
</comment>
<dbReference type="GO" id="GO:0099402">
    <property type="term" value="P:plant organ development"/>
    <property type="evidence" value="ECO:0007669"/>
    <property type="project" value="UniProtKB-ARBA"/>
</dbReference>
<dbReference type="Pfam" id="PF20431">
    <property type="entry name" value="E_motif"/>
    <property type="match status" value="1"/>
</dbReference>
<dbReference type="InterPro" id="IPR011990">
    <property type="entry name" value="TPR-like_helical_dom_sf"/>
</dbReference>